<proteinExistence type="predicted"/>
<dbReference type="EMBL" id="JAQSIP010000002">
    <property type="protein sequence ID" value="MDD0837888.1"/>
    <property type="molecule type" value="Genomic_DNA"/>
</dbReference>
<accession>A0ABT5MV11</accession>
<organism evidence="2 3">
    <name type="scientific">Curvibacter cyanobacteriorum</name>
    <dbReference type="NCBI Taxonomy" id="3026422"/>
    <lineage>
        <taxon>Bacteria</taxon>
        <taxon>Pseudomonadati</taxon>
        <taxon>Pseudomonadota</taxon>
        <taxon>Betaproteobacteria</taxon>
        <taxon>Burkholderiales</taxon>
        <taxon>Comamonadaceae</taxon>
        <taxon>Curvibacter</taxon>
    </lineage>
</organism>
<protein>
    <submittedName>
        <fullName evidence="2">Uncharacterized protein</fullName>
    </submittedName>
</protein>
<evidence type="ECO:0000313" key="3">
    <source>
        <dbReference type="Proteomes" id="UP001528673"/>
    </source>
</evidence>
<keyword evidence="3" id="KW-1185">Reference proteome</keyword>
<dbReference type="Proteomes" id="UP001528673">
    <property type="component" value="Unassembled WGS sequence"/>
</dbReference>
<comment type="caution">
    <text evidence="2">The sequence shown here is derived from an EMBL/GenBank/DDBJ whole genome shotgun (WGS) entry which is preliminary data.</text>
</comment>
<feature type="region of interest" description="Disordered" evidence="1">
    <location>
        <begin position="180"/>
        <end position="242"/>
    </location>
</feature>
<reference evidence="2 3" key="1">
    <citation type="submission" date="2023-02" db="EMBL/GenBank/DDBJ databases">
        <title>Bacterial whole genomic sequence of Curvibacter sp. HBC61.</title>
        <authorList>
            <person name="Le V."/>
            <person name="Ko S.-R."/>
            <person name="Ahn C.-Y."/>
            <person name="Oh H.-M."/>
        </authorList>
    </citation>
    <scope>NUCLEOTIDE SEQUENCE [LARGE SCALE GENOMIC DNA]</scope>
    <source>
        <strain evidence="2 3">HBC61</strain>
    </source>
</reference>
<evidence type="ECO:0000256" key="1">
    <source>
        <dbReference type="SAM" id="MobiDB-lite"/>
    </source>
</evidence>
<dbReference type="RefSeq" id="WP_273949201.1">
    <property type="nucleotide sequence ID" value="NZ_JAQSIP010000002.1"/>
</dbReference>
<gene>
    <name evidence="2" type="ORF">PSQ40_04820</name>
</gene>
<name>A0ABT5MV11_9BURK</name>
<evidence type="ECO:0000313" key="2">
    <source>
        <dbReference type="EMBL" id="MDD0837888.1"/>
    </source>
</evidence>
<sequence length="242" mass="26624">MSTTTKPVFQFRENTDVILADVNLRKELHGEEFRQAVDLKMGIDIPNSRLEEFAPGLCEALYYNAAADDGQEQIDGVPEILPNLRFPALNGGSFSLGDKKTKMAGYELWIDYGLGDDISTMTFDLVRVTGLHIETKEGGTVHLTWKCQYAGDRLDIETCGKLASLERDQITIRLIPPAVPQHEQEPAEPMENPFPVQGGDKPAPTIEDLFINGGQPTFPALDEEQAEEGAPASGDDLSELSF</sequence>